<gene>
    <name evidence="1" type="ORF">P608_10230</name>
</gene>
<proteinExistence type="predicted"/>
<dbReference type="RefSeq" id="WP_046462420.1">
    <property type="nucleotide sequence ID" value="NZ_AWTO01000183.1"/>
</dbReference>
<evidence type="ECO:0000313" key="2">
    <source>
        <dbReference type="Proteomes" id="UP000029549"/>
    </source>
</evidence>
<comment type="caution">
    <text evidence="1">The sequence shown here is derived from an EMBL/GenBank/DDBJ whole genome shotgun (WGS) entry which is preliminary data.</text>
</comment>
<reference evidence="1 2" key="1">
    <citation type="submission" date="2013-09" db="EMBL/GenBank/DDBJ databases">
        <title>High correlation between genotypes and phenotypes of environmental bacteria Comamonas testosteroni strains.</title>
        <authorList>
            <person name="Liu L."/>
            <person name="Zhu W."/>
            <person name="Xia X."/>
            <person name="Xu B."/>
            <person name="Luo M."/>
            <person name="Wang G."/>
        </authorList>
    </citation>
    <scope>NUCLEOTIDE SEQUENCE [LARGE SCALE GENOMIC DNA]</scope>
    <source>
        <strain evidence="1 2">DF2</strain>
    </source>
</reference>
<accession>A0A0E3BW30</accession>
<dbReference type="PATRIC" id="fig|285.48.peg.3497"/>
<name>A0A0E3BW30_9BURK</name>
<keyword evidence="2" id="KW-1185">Reference proteome</keyword>
<dbReference type="AlphaFoldDB" id="A0A0E3BW30"/>
<dbReference type="EMBL" id="AWTP01000104">
    <property type="protein sequence ID" value="KGH12718.1"/>
    <property type="molecule type" value="Genomic_DNA"/>
</dbReference>
<evidence type="ECO:0000313" key="1">
    <source>
        <dbReference type="EMBL" id="KGH12718.1"/>
    </source>
</evidence>
<dbReference type="Proteomes" id="UP000029549">
    <property type="component" value="Unassembled WGS sequence"/>
</dbReference>
<sequence>MKEVPFFIERNTEQWQAMWGGLSEAELNSGDHVCENQETGDCWHYMGSDSNGHHFRHRKHPKTAKRETLIVKSNVTPVQEPELAH</sequence>
<organism evidence="1 2">
    <name type="scientific">Comamonas thiooxydans</name>
    <dbReference type="NCBI Taxonomy" id="363952"/>
    <lineage>
        <taxon>Bacteria</taxon>
        <taxon>Pseudomonadati</taxon>
        <taxon>Pseudomonadota</taxon>
        <taxon>Betaproteobacteria</taxon>
        <taxon>Burkholderiales</taxon>
        <taxon>Comamonadaceae</taxon>
        <taxon>Comamonas</taxon>
    </lineage>
</organism>
<protein>
    <submittedName>
        <fullName evidence="1">Uncharacterized protein</fullName>
    </submittedName>
</protein>